<gene>
    <name evidence="22" type="primary">LOC114865369</name>
</gene>
<proteinExistence type="inferred from homology"/>
<feature type="transmembrane region" description="Helical" evidence="17">
    <location>
        <begin position="264"/>
        <end position="287"/>
    </location>
</feature>
<sequence>MSAPRPARRSLRVRLSGLLCALWILSAAASRDVALRSNDTTGNSTRGSREDVHQQNRHKTFPVLSFKYEHVRKPFEISIWILLALLMKLGFHIIPRLSSIVPESCLLIFVGLLIGGIIKAIGEEPSVLDSQLFFLYLLPPIILDAGYFLPIRPFTENLGTILVFAVVGTLWNAFFIGGTMYGVCRIEGAQLASVDLMSCLLFGSIISAVDPVAVLAVFEEIHINELLHILVFGESLLNDAVTVVLYHLFEEFSHADTVTVADALLGVVCFLVVALGGIMVGAIYGVLGAFTSRFTSHTRVIEPLFVFLYSYMAYLSAEVFHLSGIMSLIACGVIMRPYVEANVSHKSYTTIKYFLKMLSSVSETLIFIFLGVSTVAGPHAWNWTFVVFTIILCLVSRVLGVIGLTYVLNKFRIVKLTKKDQFIIAYGGLRGAIAFSLGYLLTDSRMKNMFVTAIITVIFFTVFVQGMTIRPLVDLLAVKKKKESKGSINEEIHTQFMDHLLTGIEDVCGHYGHHHWKDKLNRFNKAYVKRWLIAGERSTEPQLISFYNKMEMKQAMMLVESGSAAKLPALVSSVSMQNQGPGRRAIPSISKSREEEIRKILRANLQKTRQRLRSYNRHDLMMDRFEDNISEIRFRRQRVEMERRMSHYLTVPANRQETPPVRKVCFDSEHKVYTYDDDESLRGRTVQLHPRAPDAVALLREPSQRPDHRSRAEPRETEPDDQEEQDQMKLLRCFSDPGPDKEDEDGSFLSG</sequence>
<dbReference type="GO" id="GO:0015386">
    <property type="term" value="F:potassium:proton antiporter activity"/>
    <property type="evidence" value="ECO:0007669"/>
    <property type="project" value="TreeGrafter"/>
</dbReference>
<keyword evidence="13 14" id="KW-0739">Sodium transport</keyword>
<feature type="chain" id="PRO_5028400168" description="Sodium/hydrogen exchanger" evidence="18">
    <location>
        <begin position="30"/>
        <end position="751"/>
    </location>
</feature>
<keyword evidence="11 17" id="KW-0472">Membrane</keyword>
<dbReference type="InterPro" id="IPR004709">
    <property type="entry name" value="NaH_exchanger"/>
</dbReference>
<feature type="transmembrane region" description="Helical" evidence="17">
    <location>
        <begin position="133"/>
        <end position="149"/>
    </location>
</feature>
<evidence type="ECO:0000256" key="2">
    <source>
        <dbReference type="ARBA" id="ARBA00007367"/>
    </source>
</evidence>
<keyword evidence="9" id="KW-0915">Sodium</keyword>
<protein>
    <recommendedName>
        <fullName evidence="14">Sodium/hydrogen exchanger</fullName>
    </recommendedName>
</protein>
<feature type="transmembrane region" description="Helical" evidence="17">
    <location>
        <begin position="323"/>
        <end position="341"/>
    </location>
</feature>
<feature type="transmembrane region" description="Helical" evidence="17">
    <location>
        <begin position="101"/>
        <end position="121"/>
    </location>
</feature>
<evidence type="ECO:0000313" key="21">
    <source>
        <dbReference type="Proteomes" id="UP000515150"/>
    </source>
</evidence>
<feature type="transmembrane region" description="Helical" evidence="17">
    <location>
        <begin position="383"/>
        <end position="409"/>
    </location>
</feature>
<dbReference type="InParanoid" id="A0A6P7NQW0"/>
<evidence type="ECO:0000256" key="18">
    <source>
        <dbReference type="SAM" id="SignalP"/>
    </source>
</evidence>
<dbReference type="Gene3D" id="6.10.250.1040">
    <property type="match status" value="1"/>
</dbReference>
<dbReference type="AlphaFoldDB" id="A0A6P7NQW0"/>
<evidence type="ECO:0000256" key="6">
    <source>
        <dbReference type="ARBA" id="ARBA00022553"/>
    </source>
</evidence>
<dbReference type="NCBIfam" id="TIGR00840">
    <property type="entry name" value="b_cpa1"/>
    <property type="match status" value="1"/>
</dbReference>
<reference evidence="22" key="1">
    <citation type="submission" date="2025-08" db="UniProtKB">
        <authorList>
            <consortium name="RefSeq"/>
        </authorList>
    </citation>
    <scope>IDENTIFICATION</scope>
</reference>
<evidence type="ECO:0000256" key="16">
    <source>
        <dbReference type="SAM" id="MobiDB-lite"/>
    </source>
</evidence>
<evidence type="ECO:0000256" key="9">
    <source>
        <dbReference type="ARBA" id="ARBA00023053"/>
    </source>
</evidence>
<dbReference type="InterPro" id="IPR001970">
    <property type="entry name" value="NHE-1-like"/>
</dbReference>
<evidence type="ECO:0000313" key="22">
    <source>
        <dbReference type="RefSeq" id="XP_029022281.1"/>
    </source>
</evidence>
<dbReference type="Gene3D" id="6.10.140.1330">
    <property type="match status" value="1"/>
</dbReference>
<dbReference type="OrthoDB" id="196264at2759"/>
<keyword evidence="10 14" id="KW-0406">Ion transport</keyword>
<dbReference type="GO" id="GO:0015385">
    <property type="term" value="F:sodium:proton antiporter activity"/>
    <property type="evidence" value="ECO:0007669"/>
    <property type="project" value="InterPro"/>
</dbReference>
<dbReference type="GO" id="GO:0016323">
    <property type="term" value="C:basolateral plasma membrane"/>
    <property type="evidence" value="ECO:0007669"/>
    <property type="project" value="UniProtKB-SubCell"/>
</dbReference>
<evidence type="ECO:0000256" key="15">
    <source>
        <dbReference type="SAM" id="Coils"/>
    </source>
</evidence>
<organism evidence="21 22">
    <name type="scientific">Betta splendens</name>
    <name type="common">Siamese fighting fish</name>
    <dbReference type="NCBI Taxonomy" id="158456"/>
    <lineage>
        <taxon>Eukaryota</taxon>
        <taxon>Metazoa</taxon>
        <taxon>Chordata</taxon>
        <taxon>Craniata</taxon>
        <taxon>Vertebrata</taxon>
        <taxon>Euteleostomi</taxon>
        <taxon>Actinopterygii</taxon>
        <taxon>Neopterygii</taxon>
        <taxon>Teleostei</taxon>
        <taxon>Neoteleostei</taxon>
        <taxon>Acanthomorphata</taxon>
        <taxon>Anabantaria</taxon>
        <taxon>Anabantiformes</taxon>
        <taxon>Anabantoidei</taxon>
        <taxon>Osphronemidae</taxon>
        <taxon>Betta</taxon>
    </lineage>
</organism>
<dbReference type="Proteomes" id="UP000515150">
    <property type="component" value="Chromosome 11"/>
</dbReference>
<keyword evidence="15" id="KW-0175">Coiled coil</keyword>
<keyword evidence="7 14" id="KW-0812">Transmembrane</keyword>
<dbReference type="PANTHER" id="PTHR10110:SF192">
    <property type="entry name" value="SODIUM_HYDROGEN EXCHANGER"/>
    <property type="match status" value="1"/>
</dbReference>
<name>A0A6P7NQW0_BETSP</name>
<evidence type="ECO:0000259" key="19">
    <source>
        <dbReference type="Pfam" id="PF00999"/>
    </source>
</evidence>
<dbReference type="PRINTS" id="PR01085">
    <property type="entry name" value="NAHEXCHNGR1"/>
</dbReference>
<dbReference type="InterPro" id="IPR006153">
    <property type="entry name" value="Cation/H_exchanger_TM"/>
</dbReference>
<dbReference type="GO" id="GO:0051453">
    <property type="term" value="P:regulation of intracellular pH"/>
    <property type="evidence" value="ECO:0007669"/>
    <property type="project" value="TreeGrafter"/>
</dbReference>
<evidence type="ECO:0000256" key="11">
    <source>
        <dbReference type="ARBA" id="ARBA00023136"/>
    </source>
</evidence>
<dbReference type="GeneID" id="114865369"/>
<dbReference type="InterPro" id="IPR032103">
    <property type="entry name" value="NHE_CaM-bd"/>
</dbReference>
<dbReference type="KEGG" id="bspl:114865369"/>
<dbReference type="PRINTS" id="PR01084">
    <property type="entry name" value="NAHEXCHNGR"/>
</dbReference>
<evidence type="ECO:0000256" key="13">
    <source>
        <dbReference type="ARBA" id="ARBA00023201"/>
    </source>
</evidence>
<keyword evidence="18" id="KW-0732">Signal</keyword>
<dbReference type="Pfam" id="PF00999">
    <property type="entry name" value="Na_H_Exchanger"/>
    <property type="match status" value="1"/>
</dbReference>
<keyword evidence="12" id="KW-0325">Glycoprotein</keyword>
<dbReference type="GO" id="GO:0098719">
    <property type="term" value="P:sodium ion import across plasma membrane"/>
    <property type="evidence" value="ECO:0007669"/>
    <property type="project" value="TreeGrafter"/>
</dbReference>
<feature type="region of interest" description="Disordered" evidence="16">
    <location>
        <begin position="689"/>
        <end position="751"/>
    </location>
</feature>
<feature type="transmembrane region" description="Helical" evidence="17">
    <location>
        <begin position="77"/>
        <end position="94"/>
    </location>
</feature>
<dbReference type="InterPro" id="IPR018422">
    <property type="entry name" value="Cation/H_exchanger_CPA1"/>
</dbReference>
<comment type="subcellular location">
    <subcellularLocation>
        <location evidence="1">Basolateral cell membrane</location>
        <topology evidence="1">Multi-pass membrane protein</topology>
    </subcellularLocation>
</comment>
<evidence type="ECO:0000256" key="12">
    <source>
        <dbReference type="ARBA" id="ARBA00023180"/>
    </source>
</evidence>
<dbReference type="PANTHER" id="PTHR10110">
    <property type="entry name" value="SODIUM/HYDROGEN EXCHANGER"/>
    <property type="match status" value="1"/>
</dbReference>
<keyword evidence="5" id="KW-1003">Cell membrane</keyword>
<evidence type="ECO:0000256" key="3">
    <source>
        <dbReference type="ARBA" id="ARBA00022448"/>
    </source>
</evidence>
<keyword evidence="3 14" id="KW-0813">Transport</keyword>
<feature type="transmembrane region" description="Helical" evidence="17">
    <location>
        <begin position="161"/>
        <end position="183"/>
    </location>
</feature>
<dbReference type="Pfam" id="PF16644">
    <property type="entry name" value="NEXCaM_BD"/>
    <property type="match status" value="1"/>
</dbReference>
<feature type="coiled-coil region" evidence="15">
    <location>
        <begin position="591"/>
        <end position="642"/>
    </location>
</feature>
<feature type="compositionally biased region" description="Acidic residues" evidence="16">
    <location>
        <begin position="741"/>
        <end position="751"/>
    </location>
</feature>
<feature type="transmembrane region" description="Helical" evidence="17">
    <location>
        <begin position="229"/>
        <end position="249"/>
    </location>
</feature>
<keyword evidence="8 17" id="KW-1133">Transmembrane helix</keyword>
<evidence type="ECO:0000256" key="17">
    <source>
        <dbReference type="SAM" id="Phobius"/>
    </source>
</evidence>
<feature type="compositionally biased region" description="Basic and acidic residues" evidence="16">
    <location>
        <begin position="702"/>
        <end position="717"/>
    </location>
</feature>
<feature type="domain" description="Sodium/hydrogen exchanger regulatory region" evidence="20">
    <location>
        <begin position="571"/>
        <end position="650"/>
    </location>
</feature>
<evidence type="ECO:0000256" key="14">
    <source>
        <dbReference type="RuleBase" id="RU003722"/>
    </source>
</evidence>
<keyword evidence="6" id="KW-0597">Phosphoprotein</keyword>
<feature type="domain" description="Cation/H+ exchanger transmembrane" evidence="19">
    <location>
        <begin position="81"/>
        <end position="473"/>
    </location>
</feature>
<feature type="transmembrane region" description="Helical" evidence="17">
    <location>
        <begin position="421"/>
        <end position="442"/>
    </location>
</feature>
<evidence type="ECO:0000256" key="4">
    <source>
        <dbReference type="ARBA" id="ARBA00022449"/>
    </source>
</evidence>
<evidence type="ECO:0000259" key="20">
    <source>
        <dbReference type="Pfam" id="PF16644"/>
    </source>
</evidence>
<keyword evidence="21" id="KW-1185">Reference proteome</keyword>
<keyword evidence="4 14" id="KW-0050">Antiport</keyword>
<dbReference type="Gene3D" id="6.10.250.2020">
    <property type="match status" value="1"/>
</dbReference>
<feature type="transmembrane region" description="Helical" evidence="17">
    <location>
        <begin position="195"/>
        <end position="217"/>
    </location>
</feature>
<feature type="transmembrane region" description="Helical" evidence="17">
    <location>
        <begin position="353"/>
        <end position="377"/>
    </location>
</feature>
<evidence type="ECO:0000256" key="1">
    <source>
        <dbReference type="ARBA" id="ARBA00004554"/>
    </source>
</evidence>
<evidence type="ECO:0000256" key="10">
    <source>
        <dbReference type="ARBA" id="ARBA00023065"/>
    </source>
</evidence>
<dbReference type="RefSeq" id="XP_029022281.1">
    <property type="nucleotide sequence ID" value="XM_029166448.3"/>
</dbReference>
<comment type="similarity">
    <text evidence="2 14">Belongs to the monovalent cation:proton antiporter 1 (CPA1) transporter (TC 2.A.36) family.</text>
</comment>
<evidence type="ECO:0000256" key="7">
    <source>
        <dbReference type="ARBA" id="ARBA00022692"/>
    </source>
</evidence>
<accession>A0A6P7NQW0</accession>
<evidence type="ECO:0000256" key="5">
    <source>
        <dbReference type="ARBA" id="ARBA00022475"/>
    </source>
</evidence>
<evidence type="ECO:0000256" key="8">
    <source>
        <dbReference type="ARBA" id="ARBA00022989"/>
    </source>
</evidence>
<feature type="signal peptide" evidence="18">
    <location>
        <begin position="1"/>
        <end position="29"/>
    </location>
</feature>
<feature type="transmembrane region" description="Helical" evidence="17">
    <location>
        <begin position="448"/>
        <end position="473"/>
    </location>
</feature>